<evidence type="ECO:0000256" key="1">
    <source>
        <dbReference type="SAM" id="MobiDB-lite"/>
    </source>
</evidence>
<reference evidence="3" key="1">
    <citation type="submission" date="2022-08" db="EMBL/GenBank/DDBJ databases">
        <authorList>
            <consortium name="DOE Joint Genome Institute"/>
            <person name="Min B."/>
            <person name="Riley R."/>
            <person name="Sierra-Patev S."/>
            <person name="Naranjo-Ortiz M."/>
            <person name="Looney B."/>
            <person name="Konkel Z."/>
            <person name="Slot J.C."/>
            <person name="Sakamoto Y."/>
            <person name="Steenwyk J.L."/>
            <person name="Rokas A."/>
            <person name="Carro J."/>
            <person name="Camarero S."/>
            <person name="Ferreira P."/>
            <person name="Molpeceres G."/>
            <person name="Ruiz-Duenas F.J."/>
            <person name="Serrano A."/>
            <person name="Henrissat B."/>
            <person name="Drula E."/>
            <person name="Hughes K.W."/>
            <person name="Mata J.L."/>
            <person name="Ishikawa N.K."/>
            <person name="Vargas-Isla R."/>
            <person name="Ushijima S."/>
            <person name="Smith C.A."/>
            <person name="Ahrendt S."/>
            <person name="Andreopoulos W."/>
            <person name="He G."/>
            <person name="Labutti K."/>
            <person name="Lipzen A."/>
            <person name="Ng V."/>
            <person name="Sandor L."/>
            <person name="Barry K."/>
            <person name="Martinez A.T."/>
            <person name="Xiao Y."/>
            <person name="Gibbons J.G."/>
            <person name="Terashima K."/>
            <person name="Hibbett D.S."/>
            <person name="Grigoriev I.V."/>
        </authorList>
    </citation>
    <scope>NUCLEOTIDE SEQUENCE</scope>
    <source>
        <strain evidence="3">Sp2 HRB7682 ss15</strain>
    </source>
</reference>
<keyword evidence="2" id="KW-1133">Transmembrane helix</keyword>
<evidence type="ECO:0000313" key="3">
    <source>
        <dbReference type="EMBL" id="KAJ4493627.1"/>
    </source>
</evidence>
<proteinExistence type="predicted"/>
<evidence type="ECO:0000256" key="2">
    <source>
        <dbReference type="SAM" id="Phobius"/>
    </source>
</evidence>
<name>A0A9W9AZF7_9AGAR</name>
<keyword evidence="2" id="KW-0472">Membrane</keyword>
<feature type="transmembrane region" description="Helical" evidence="2">
    <location>
        <begin position="171"/>
        <end position="193"/>
    </location>
</feature>
<dbReference type="EMBL" id="JANVFS010000003">
    <property type="protein sequence ID" value="KAJ4493627.1"/>
    <property type="molecule type" value="Genomic_DNA"/>
</dbReference>
<evidence type="ECO:0000313" key="4">
    <source>
        <dbReference type="Proteomes" id="UP001150238"/>
    </source>
</evidence>
<organism evidence="3 4">
    <name type="scientific">Lentinula lateritia</name>
    <dbReference type="NCBI Taxonomy" id="40482"/>
    <lineage>
        <taxon>Eukaryota</taxon>
        <taxon>Fungi</taxon>
        <taxon>Dikarya</taxon>
        <taxon>Basidiomycota</taxon>
        <taxon>Agaricomycotina</taxon>
        <taxon>Agaricomycetes</taxon>
        <taxon>Agaricomycetidae</taxon>
        <taxon>Agaricales</taxon>
        <taxon>Marasmiineae</taxon>
        <taxon>Omphalotaceae</taxon>
        <taxon>Lentinula</taxon>
    </lineage>
</organism>
<keyword evidence="2" id="KW-0812">Transmembrane</keyword>
<feature type="region of interest" description="Disordered" evidence="1">
    <location>
        <begin position="272"/>
        <end position="292"/>
    </location>
</feature>
<feature type="compositionally biased region" description="Basic and acidic residues" evidence="1">
    <location>
        <begin position="379"/>
        <end position="389"/>
    </location>
</feature>
<dbReference type="AlphaFoldDB" id="A0A9W9AZF7"/>
<protein>
    <submittedName>
        <fullName evidence="3">Uncharacterized protein</fullName>
    </submittedName>
</protein>
<feature type="compositionally biased region" description="Polar residues" evidence="1">
    <location>
        <begin position="472"/>
        <end position="483"/>
    </location>
</feature>
<accession>A0A9W9AZF7</accession>
<feature type="compositionally biased region" description="Polar residues" evidence="1">
    <location>
        <begin position="405"/>
        <end position="422"/>
    </location>
</feature>
<feature type="region of interest" description="Disordered" evidence="1">
    <location>
        <begin position="1"/>
        <end position="24"/>
    </location>
</feature>
<reference evidence="3" key="2">
    <citation type="journal article" date="2023" name="Proc. Natl. Acad. Sci. U.S.A.">
        <title>A global phylogenomic analysis of the shiitake genus Lentinula.</title>
        <authorList>
            <person name="Sierra-Patev S."/>
            <person name="Min B."/>
            <person name="Naranjo-Ortiz M."/>
            <person name="Looney B."/>
            <person name="Konkel Z."/>
            <person name="Slot J.C."/>
            <person name="Sakamoto Y."/>
            <person name="Steenwyk J.L."/>
            <person name="Rokas A."/>
            <person name="Carro J."/>
            <person name="Camarero S."/>
            <person name="Ferreira P."/>
            <person name="Molpeceres G."/>
            <person name="Ruiz-Duenas F.J."/>
            <person name="Serrano A."/>
            <person name="Henrissat B."/>
            <person name="Drula E."/>
            <person name="Hughes K.W."/>
            <person name="Mata J.L."/>
            <person name="Ishikawa N.K."/>
            <person name="Vargas-Isla R."/>
            <person name="Ushijima S."/>
            <person name="Smith C.A."/>
            <person name="Donoghue J."/>
            <person name="Ahrendt S."/>
            <person name="Andreopoulos W."/>
            <person name="He G."/>
            <person name="LaButti K."/>
            <person name="Lipzen A."/>
            <person name="Ng V."/>
            <person name="Riley R."/>
            <person name="Sandor L."/>
            <person name="Barry K."/>
            <person name="Martinez A.T."/>
            <person name="Xiao Y."/>
            <person name="Gibbons J.G."/>
            <person name="Terashima K."/>
            <person name="Grigoriev I.V."/>
            <person name="Hibbett D."/>
        </authorList>
    </citation>
    <scope>NUCLEOTIDE SEQUENCE</scope>
    <source>
        <strain evidence="3">Sp2 HRB7682 ss15</strain>
    </source>
</reference>
<feature type="region of interest" description="Disordered" evidence="1">
    <location>
        <begin position="344"/>
        <end position="512"/>
    </location>
</feature>
<sequence>MPRPPTLYERVEPDHENNKPPHSQYNIDYRQVAAQTSLVSTLYGVTQSVTTSSSSYDYWWPYPPGGVSTTTNSPSPSPIISSTLADPLPVAILSSLSSDAFSSSTDSFADSTSSTSVSISTSTLTTSASQSIISINAAMSSQIAASTFTTYPKNSQNQNQSQSSNNSKSEVYLVPVFVVLGIILGSVVAWIGWGCITRKPRIRDFDEDVAIGRKKTGRRPRRSELEVGPAYWSSMSERNNLLEDSGDSHEKNVVASQSAMFSWRALDADGVKDEEPQRDYLSPPKLPSKRSRAKTLGRIKHQQGLSRAVTSKTATSVSVYSQVGEEDETFDEDITDSMSFLDEFNPRTPHTGDKSAIATPNSSSSTRVISLSRRRPNHTRTDSDSHLDIAETPLGEPRDLKKNLLSRTATARTQNSTRTAQTGFRMIEGSPLPTPAVSISDKSQTSGSFFWGNNEPEDCVTPSKPKFRGRSNSHALTRSSDSYTAFPVRGSRGRSNSPAKKPVISRQAIDQRQVSARDKVIEEYYGSSLPQSPPQVTCPKLESSLCFTPTLT</sequence>
<feature type="compositionally biased region" description="Low complexity" evidence="1">
    <location>
        <begin position="362"/>
        <end position="371"/>
    </location>
</feature>
<gene>
    <name evidence="3" type="ORF">C8J55DRAFT_163633</name>
</gene>
<dbReference type="Proteomes" id="UP001150238">
    <property type="component" value="Unassembled WGS sequence"/>
</dbReference>
<feature type="compositionally biased region" description="Basic and acidic residues" evidence="1">
    <location>
        <begin position="9"/>
        <end position="19"/>
    </location>
</feature>
<comment type="caution">
    <text evidence="3">The sequence shown here is derived from an EMBL/GenBank/DDBJ whole genome shotgun (WGS) entry which is preliminary data.</text>
</comment>